<keyword evidence="2" id="KW-1185">Reference proteome</keyword>
<dbReference type="Proteomes" id="UP000044841">
    <property type="component" value="Unassembled WGS sequence"/>
</dbReference>
<gene>
    <name evidence="1" type="ORF">RSOLAG22IIIB_06455</name>
</gene>
<sequence length="137" mass="15461">MAPLPPSGPYQVKQPNEDLLSLLENFVGSPVNILKPTGNPGEQEWHLQNEGDSVTLKNLKHNLYAGVEEEPQLGAPIVGVPRPFQWKLKEAEPFKFFLYIDSPEGPLYLEYSPLLIYPPRSALNNQPGKPWILQFLE</sequence>
<evidence type="ECO:0000313" key="1">
    <source>
        <dbReference type="EMBL" id="CUA77022.1"/>
    </source>
</evidence>
<evidence type="ECO:0000313" key="2">
    <source>
        <dbReference type="Proteomes" id="UP000044841"/>
    </source>
</evidence>
<reference evidence="1 2" key="1">
    <citation type="submission" date="2015-07" db="EMBL/GenBank/DDBJ databases">
        <authorList>
            <person name="Noorani M."/>
        </authorList>
    </citation>
    <scope>NUCLEOTIDE SEQUENCE [LARGE SCALE GENOMIC DNA]</scope>
    <source>
        <strain evidence="1">BBA 69670</strain>
    </source>
</reference>
<proteinExistence type="predicted"/>
<accession>A0A0K6GEK5</accession>
<name>A0A0K6GEK5_9AGAM</name>
<dbReference type="AlphaFoldDB" id="A0A0K6GEK5"/>
<dbReference type="Gene3D" id="2.80.10.50">
    <property type="match status" value="1"/>
</dbReference>
<protein>
    <submittedName>
        <fullName evidence="1">Uncharacterized protein</fullName>
    </submittedName>
</protein>
<dbReference type="EMBL" id="CYGV01001756">
    <property type="protein sequence ID" value="CUA77022.1"/>
    <property type="molecule type" value="Genomic_DNA"/>
</dbReference>
<organism evidence="1 2">
    <name type="scientific">Rhizoctonia solani</name>
    <dbReference type="NCBI Taxonomy" id="456999"/>
    <lineage>
        <taxon>Eukaryota</taxon>
        <taxon>Fungi</taxon>
        <taxon>Dikarya</taxon>
        <taxon>Basidiomycota</taxon>
        <taxon>Agaricomycotina</taxon>
        <taxon>Agaricomycetes</taxon>
        <taxon>Cantharellales</taxon>
        <taxon>Ceratobasidiaceae</taxon>
        <taxon>Rhizoctonia</taxon>
    </lineage>
</organism>